<organism evidence="13 14">
    <name type="scientific">Fomitopsis schrenkii</name>
    <name type="common">Brown rot fungus</name>
    <dbReference type="NCBI Taxonomy" id="2126942"/>
    <lineage>
        <taxon>Eukaryota</taxon>
        <taxon>Fungi</taxon>
        <taxon>Dikarya</taxon>
        <taxon>Basidiomycota</taxon>
        <taxon>Agaricomycotina</taxon>
        <taxon>Agaricomycetes</taxon>
        <taxon>Polyporales</taxon>
        <taxon>Fomitopsis</taxon>
    </lineage>
</organism>
<evidence type="ECO:0000256" key="6">
    <source>
        <dbReference type="ARBA" id="ARBA00022840"/>
    </source>
</evidence>
<dbReference type="PANTHER" id="PTHR43394">
    <property type="entry name" value="ATP-DEPENDENT PERMEASE MDL1, MITOCHONDRIAL"/>
    <property type="match status" value="1"/>
</dbReference>
<feature type="compositionally biased region" description="Low complexity" evidence="9">
    <location>
        <begin position="566"/>
        <end position="575"/>
    </location>
</feature>
<dbReference type="SMART" id="SM00382">
    <property type="entry name" value="AAA"/>
    <property type="match status" value="1"/>
</dbReference>
<keyword evidence="8 10" id="KW-0472">Membrane</keyword>
<evidence type="ECO:0000256" key="7">
    <source>
        <dbReference type="ARBA" id="ARBA00022989"/>
    </source>
</evidence>
<feature type="domain" description="ABC transmembrane type-1" evidence="12">
    <location>
        <begin position="1"/>
        <end position="272"/>
    </location>
</feature>
<keyword evidence="3" id="KW-0813">Transport</keyword>
<gene>
    <name evidence="13" type="ORF">FOMPIDRAFT_160922</name>
</gene>
<feature type="transmembrane region" description="Helical" evidence="10">
    <location>
        <begin position="207"/>
        <end position="229"/>
    </location>
</feature>
<dbReference type="PROSITE" id="PS50929">
    <property type="entry name" value="ABC_TM1F"/>
    <property type="match status" value="1"/>
</dbReference>
<dbReference type="Gene3D" id="1.20.1560.10">
    <property type="entry name" value="ABC transporter type 1, transmembrane domain"/>
    <property type="match status" value="1"/>
</dbReference>
<dbReference type="PROSITE" id="PS50893">
    <property type="entry name" value="ABC_TRANSPORTER_2"/>
    <property type="match status" value="1"/>
</dbReference>
<dbReference type="InterPro" id="IPR017871">
    <property type="entry name" value="ABC_transporter-like_CS"/>
</dbReference>
<dbReference type="Pfam" id="PF00664">
    <property type="entry name" value="ABC_membrane"/>
    <property type="match status" value="1"/>
</dbReference>
<keyword evidence="7 10" id="KW-1133">Transmembrane helix</keyword>
<dbReference type="GO" id="GO:0016887">
    <property type="term" value="F:ATP hydrolysis activity"/>
    <property type="evidence" value="ECO:0007669"/>
    <property type="project" value="InterPro"/>
</dbReference>
<dbReference type="EMBL" id="KE504186">
    <property type="protein sequence ID" value="EPS96642.1"/>
    <property type="molecule type" value="Genomic_DNA"/>
</dbReference>
<dbReference type="STRING" id="743788.S8DVJ1"/>
<dbReference type="SUPFAM" id="SSF52540">
    <property type="entry name" value="P-loop containing nucleoside triphosphate hydrolases"/>
    <property type="match status" value="1"/>
</dbReference>
<keyword evidence="14" id="KW-1185">Reference proteome</keyword>
<dbReference type="InterPro" id="IPR003593">
    <property type="entry name" value="AAA+_ATPase"/>
</dbReference>
<comment type="similarity">
    <text evidence="2">Belongs to the ABC transporter superfamily. ABCB family. Mitochondrial peptide exporter (TC 3.A.1.212) subfamily.</text>
</comment>
<dbReference type="OrthoDB" id="6500128at2759"/>
<dbReference type="FunFam" id="3.40.50.300:FF:000218">
    <property type="entry name" value="Multidrug ABC transporter ATP-binding protein"/>
    <property type="match status" value="1"/>
</dbReference>
<dbReference type="InterPro" id="IPR039421">
    <property type="entry name" value="Type_1_exporter"/>
</dbReference>
<proteinExistence type="inferred from homology"/>
<dbReference type="Proteomes" id="UP000015241">
    <property type="component" value="Unassembled WGS sequence"/>
</dbReference>
<dbReference type="SUPFAM" id="SSF90123">
    <property type="entry name" value="ABC transporter transmembrane region"/>
    <property type="match status" value="1"/>
</dbReference>
<evidence type="ECO:0000313" key="13">
    <source>
        <dbReference type="EMBL" id="EPS96642.1"/>
    </source>
</evidence>
<evidence type="ECO:0008006" key="15">
    <source>
        <dbReference type="Google" id="ProtNLM"/>
    </source>
</evidence>
<evidence type="ECO:0000259" key="11">
    <source>
        <dbReference type="PROSITE" id="PS50893"/>
    </source>
</evidence>
<accession>S8DVJ1</accession>
<feature type="domain" description="ABC transporter" evidence="11">
    <location>
        <begin position="306"/>
        <end position="541"/>
    </location>
</feature>
<evidence type="ECO:0000256" key="1">
    <source>
        <dbReference type="ARBA" id="ARBA00004141"/>
    </source>
</evidence>
<sequence>MSIPFTVGRLIDFFTTPTPQIPLGLTLGQASSLLFLMFTVGAAANAGRAMLMRISGQRIVARLRERMYGAALHQEVEYVERGEGDVLSRLSVDSNVVGDSLTQNLSDGLRSVIMSSAGLGAMFYISPKLTFLMLAIVPPVSLGVVFYGRYLKRLSTRTQEALGEMTKVAQESLSALRTVQAFNAVPHEEKKFHEKVNDVLTLARKEAVASGIFFGSTGWSGNVTLLGLLGYGGTMVSHGEISVGDLTSLLLYTVYVGSGLQMLTSFFTSIMRGVGAGERIFQLLDRHPAIPPNTGLPVDPTRRGPIRFEEVYFRYPSRPGVEILKHLDLEVNVGESVALVGRSGSGKSSINSLLLRYYDPEKGKVTFDGQDIREFNPASWRSAIGVVPQDPVMFTGTIASNIAYGSEHATREQIEAAAREANCEFVWGMPQGFDTEIGRLSLSGGQRQRLAIARALLKKPAILALDEATSSLDATSEHRVNDAIDKILRSRQTTCLIVAHRLSTIARAERIVVLEDGHVVESGTYRHLVNKEGSRFRALMAAQLSAAAGDSPSELSAEEKSHQPQEQRPPQEAQL</sequence>
<evidence type="ECO:0000256" key="8">
    <source>
        <dbReference type="ARBA" id="ARBA00023136"/>
    </source>
</evidence>
<reference evidence="13 14" key="1">
    <citation type="journal article" date="2012" name="Science">
        <title>The Paleozoic origin of enzymatic lignin decomposition reconstructed from 31 fungal genomes.</title>
        <authorList>
            <person name="Floudas D."/>
            <person name="Binder M."/>
            <person name="Riley R."/>
            <person name="Barry K."/>
            <person name="Blanchette R.A."/>
            <person name="Henrissat B."/>
            <person name="Martinez A.T."/>
            <person name="Otillar R."/>
            <person name="Spatafora J.W."/>
            <person name="Yadav J.S."/>
            <person name="Aerts A."/>
            <person name="Benoit I."/>
            <person name="Boyd A."/>
            <person name="Carlson A."/>
            <person name="Copeland A."/>
            <person name="Coutinho P.M."/>
            <person name="de Vries R.P."/>
            <person name="Ferreira P."/>
            <person name="Findley K."/>
            <person name="Foster B."/>
            <person name="Gaskell J."/>
            <person name="Glotzer D."/>
            <person name="Gorecki P."/>
            <person name="Heitman J."/>
            <person name="Hesse C."/>
            <person name="Hori C."/>
            <person name="Igarashi K."/>
            <person name="Jurgens J.A."/>
            <person name="Kallen N."/>
            <person name="Kersten P."/>
            <person name="Kohler A."/>
            <person name="Kuees U."/>
            <person name="Kumar T.K.A."/>
            <person name="Kuo A."/>
            <person name="LaButti K."/>
            <person name="Larrondo L.F."/>
            <person name="Lindquist E."/>
            <person name="Ling A."/>
            <person name="Lombard V."/>
            <person name="Lucas S."/>
            <person name="Lundell T."/>
            <person name="Martin R."/>
            <person name="McLaughlin D.J."/>
            <person name="Morgenstern I."/>
            <person name="Morin E."/>
            <person name="Murat C."/>
            <person name="Nagy L.G."/>
            <person name="Nolan M."/>
            <person name="Ohm R.A."/>
            <person name="Patyshakuliyeva A."/>
            <person name="Rokas A."/>
            <person name="Ruiz-Duenas F.J."/>
            <person name="Sabat G."/>
            <person name="Salamov A."/>
            <person name="Samejima M."/>
            <person name="Schmutz J."/>
            <person name="Slot J.C."/>
            <person name="St John F."/>
            <person name="Stenlid J."/>
            <person name="Sun H."/>
            <person name="Sun S."/>
            <person name="Syed K."/>
            <person name="Tsang A."/>
            <person name="Wiebenga A."/>
            <person name="Young D."/>
            <person name="Pisabarro A."/>
            <person name="Eastwood D.C."/>
            <person name="Martin F."/>
            <person name="Cullen D."/>
            <person name="Grigoriev I.V."/>
            <person name="Hibbett D.S."/>
        </authorList>
    </citation>
    <scope>NUCLEOTIDE SEQUENCE</scope>
    <source>
        <strain evidence="14">FP-58527</strain>
    </source>
</reference>
<dbReference type="InterPro" id="IPR011527">
    <property type="entry name" value="ABC1_TM_dom"/>
</dbReference>
<feature type="transmembrane region" description="Helical" evidence="10">
    <location>
        <begin position="131"/>
        <end position="150"/>
    </location>
</feature>
<dbReference type="PROSITE" id="PS00211">
    <property type="entry name" value="ABC_TRANSPORTER_1"/>
    <property type="match status" value="1"/>
</dbReference>
<evidence type="ECO:0000259" key="12">
    <source>
        <dbReference type="PROSITE" id="PS50929"/>
    </source>
</evidence>
<dbReference type="AlphaFoldDB" id="S8DVJ1"/>
<evidence type="ECO:0000256" key="10">
    <source>
        <dbReference type="SAM" id="Phobius"/>
    </source>
</evidence>
<dbReference type="FunCoup" id="S8DVJ1">
    <property type="interactions" value="164"/>
</dbReference>
<dbReference type="HOGENOM" id="CLU_000604_84_3_1"/>
<protein>
    <recommendedName>
        <fullName evidence="15">P-loop containing nucleoside triphosphate hydrolase protein</fullName>
    </recommendedName>
</protein>
<dbReference type="GO" id="GO:0090374">
    <property type="term" value="P:oligopeptide export from mitochondrion"/>
    <property type="evidence" value="ECO:0007669"/>
    <property type="project" value="TreeGrafter"/>
</dbReference>
<keyword evidence="4 10" id="KW-0812">Transmembrane</keyword>
<dbReference type="PANTHER" id="PTHR43394:SF1">
    <property type="entry name" value="ATP-BINDING CASSETTE SUB-FAMILY B MEMBER 10, MITOCHONDRIAL"/>
    <property type="match status" value="1"/>
</dbReference>
<dbReference type="GO" id="GO:0015421">
    <property type="term" value="F:ABC-type oligopeptide transporter activity"/>
    <property type="evidence" value="ECO:0007669"/>
    <property type="project" value="TreeGrafter"/>
</dbReference>
<feature type="region of interest" description="Disordered" evidence="9">
    <location>
        <begin position="547"/>
        <end position="575"/>
    </location>
</feature>
<dbReference type="FunFam" id="1.20.1560.10:FF:000058">
    <property type="entry name" value="ABC transporter B family member 25"/>
    <property type="match status" value="1"/>
</dbReference>
<evidence type="ECO:0000256" key="4">
    <source>
        <dbReference type="ARBA" id="ARBA00022692"/>
    </source>
</evidence>
<dbReference type="InterPro" id="IPR027417">
    <property type="entry name" value="P-loop_NTPase"/>
</dbReference>
<keyword evidence="5" id="KW-0547">Nucleotide-binding</keyword>
<feature type="transmembrane region" description="Helical" evidence="10">
    <location>
        <begin position="249"/>
        <end position="270"/>
    </location>
</feature>
<name>S8DVJ1_FOMSC</name>
<dbReference type="InterPro" id="IPR036640">
    <property type="entry name" value="ABC1_TM_sf"/>
</dbReference>
<dbReference type="Gene3D" id="3.40.50.300">
    <property type="entry name" value="P-loop containing nucleotide triphosphate hydrolases"/>
    <property type="match status" value="1"/>
</dbReference>
<dbReference type="CDD" id="cd18573">
    <property type="entry name" value="ABC_6TM_ABCB10_like"/>
    <property type="match status" value="1"/>
</dbReference>
<keyword evidence="6" id="KW-0067">ATP-binding</keyword>
<dbReference type="Pfam" id="PF00005">
    <property type="entry name" value="ABC_tran"/>
    <property type="match status" value="1"/>
</dbReference>
<evidence type="ECO:0000256" key="5">
    <source>
        <dbReference type="ARBA" id="ARBA00022741"/>
    </source>
</evidence>
<evidence type="ECO:0000313" key="14">
    <source>
        <dbReference type="Proteomes" id="UP000015241"/>
    </source>
</evidence>
<feature type="transmembrane region" description="Helical" evidence="10">
    <location>
        <begin position="20"/>
        <end position="44"/>
    </location>
</feature>
<dbReference type="GO" id="GO:0005524">
    <property type="term" value="F:ATP binding"/>
    <property type="evidence" value="ECO:0007669"/>
    <property type="project" value="UniProtKB-KW"/>
</dbReference>
<comment type="subcellular location">
    <subcellularLocation>
        <location evidence="1">Membrane</location>
        <topology evidence="1">Multi-pass membrane protein</topology>
    </subcellularLocation>
</comment>
<dbReference type="GO" id="GO:0005743">
    <property type="term" value="C:mitochondrial inner membrane"/>
    <property type="evidence" value="ECO:0007669"/>
    <property type="project" value="TreeGrafter"/>
</dbReference>
<dbReference type="InParanoid" id="S8DVJ1"/>
<dbReference type="InterPro" id="IPR003439">
    <property type="entry name" value="ABC_transporter-like_ATP-bd"/>
</dbReference>
<evidence type="ECO:0000256" key="2">
    <source>
        <dbReference type="ARBA" id="ARBA00005580"/>
    </source>
</evidence>
<evidence type="ECO:0000256" key="3">
    <source>
        <dbReference type="ARBA" id="ARBA00022448"/>
    </source>
</evidence>
<dbReference type="eggNOG" id="KOG0058">
    <property type="taxonomic scope" value="Eukaryota"/>
</dbReference>
<evidence type="ECO:0000256" key="9">
    <source>
        <dbReference type="SAM" id="MobiDB-lite"/>
    </source>
</evidence>